<evidence type="ECO:0000313" key="6">
    <source>
        <dbReference type="Proteomes" id="UP000274131"/>
    </source>
</evidence>
<feature type="compositionally biased region" description="Polar residues" evidence="4">
    <location>
        <begin position="503"/>
        <end position="512"/>
    </location>
</feature>
<protein>
    <submittedName>
        <fullName evidence="7">Splicing factor ESS-2 homolog</fullName>
    </submittedName>
</protein>
<dbReference type="PANTHER" id="PTHR12940">
    <property type="entry name" value="ES-2 PROTEIN - RELATED"/>
    <property type="match status" value="1"/>
</dbReference>
<dbReference type="PANTHER" id="PTHR12940:SF0">
    <property type="entry name" value="SPLICING FACTOR ESS-2 HOMOLOG"/>
    <property type="match status" value="1"/>
</dbReference>
<evidence type="ECO:0000313" key="5">
    <source>
        <dbReference type="EMBL" id="VDD93080.1"/>
    </source>
</evidence>
<dbReference type="Proteomes" id="UP000274131">
    <property type="component" value="Unassembled WGS sequence"/>
</dbReference>
<reference evidence="5 6" key="2">
    <citation type="submission" date="2018-10" db="EMBL/GenBank/DDBJ databases">
        <authorList>
            <consortium name="Pathogen Informatics"/>
        </authorList>
    </citation>
    <scope>NUCLEOTIDE SEQUENCE [LARGE SCALE GENOMIC DNA]</scope>
</reference>
<dbReference type="GO" id="GO:0071013">
    <property type="term" value="C:catalytic step 2 spliceosome"/>
    <property type="evidence" value="ECO:0007669"/>
    <property type="project" value="TreeGrafter"/>
</dbReference>
<name>A0A0N4VCP7_ENTVE</name>
<accession>A0A0N4VCP7</accession>
<feature type="region of interest" description="Disordered" evidence="4">
    <location>
        <begin position="102"/>
        <end position="144"/>
    </location>
</feature>
<sequence>MESPNSNDAVDSKDETARRNDTSVVPLSSKNQKIVVLGVKKLETVKEVKTVLPEEEYLEGLQKIIVRDYFPELPKLKAQKEYLDAVASNDLTKVRELQLRYSTKRTERRTSPTVRRSPETFDPETPGPSNRETSNPYDTERSSIFKKDYENEALKSKDKEANHTVDSYLRKFTSEDNASFEELAALHNKKERLRNAWMYEAEEKHNKELVYKGKEMILAADEQLMLKAAPSAAEEKPKDLDNWSYKARNSVLFNIDEAPLTVEEHIQRQKMNQKVINKEATRLPESIIAESHQLSLSRPGGVLLGAQIEKVDITGREVSVKKPAAFDLVSTPSPAPGVEDSPFMTWGEIEGTPFRLDASDMTPSLDNAPAFKIPDVPIREQIAQGITEKIAQRYRDKKKAAIRQAEKLHSKTPSFGSVRSSDKLLLMSPAARRLATKGLGIRLGTDKSMEVRYTPSPRRPSTVLATPTPDRSLVKSAQHLHSKRKNELTDFSVKENSSITDNLLNFGESTSTKRSRPTAADFF</sequence>
<keyword evidence="3" id="KW-0539">Nucleus</keyword>
<keyword evidence="6" id="KW-1185">Reference proteome</keyword>
<reference evidence="7" key="1">
    <citation type="submission" date="2017-02" db="UniProtKB">
        <authorList>
            <consortium name="WormBaseParasite"/>
        </authorList>
    </citation>
    <scope>IDENTIFICATION</scope>
</reference>
<dbReference type="OrthoDB" id="19679at2759"/>
<dbReference type="AlphaFoldDB" id="A0A0N4VCP7"/>
<proteinExistence type="inferred from homology"/>
<dbReference type="STRING" id="51028.A0A0N4VCP7"/>
<dbReference type="EMBL" id="UXUI01009112">
    <property type="protein sequence ID" value="VDD93080.1"/>
    <property type="molecule type" value="Genomic_DNA"/>
</dbReference>
<feature type="compositionally biased region" description="Basic and acidic residues" evidence="4">
    <location>
        <begin position="10"/>
        <end position="21"/>
    </location>
</feature>
<evidence type="ECO:0000256" key="4">
    <source>
        <dbReference type="SAM" id="MobiDB-lite"/>
    </source>
</evidence>
<feature type="region of interest" description="Disordered" evidence="4">
    <location>
        <begin position="503"/>
        <end position="523"/>
    </location>
</feature>
<feature type="region of interest" description="Disordered" evidence="4">
    <location>
        <begin position="1"/>
        <end position="25"/>
    </location>
</feature>
<gene>
    <name evidence="5" type="ORF">EVEC_LOCUS7831</name>
</gene>
<comment type="similarity">
    <text evidence="2">Belongs to the ESS2 family.</text>
</comment>
<dbReference type="InterPro" id="IPR019148">
    <property type="entry name" value="Nuclear_protein_DGCR14_ESS-2"/>
</dbReference>
<feature type="compositionally biased region" description="Polar residues" evidence="4">
    <location>
        <begin position="127"/>
        <end position="137"/>
    </location>
</feature>
<dbReference type="Pfam" id="PF09751">
    <property type="entry name" value="Es2"/>
    <property type="match status" value="1"/>
</dbReference>
<organism evidence="7">
    <name type="scientific">Enterobius vermicularis</name>
    <name type="common">Human pinworm</name>
    <dbReference type="NCBI Taxonomy" id="51028"/>
    <lineage>
        <taxon>Eukaryota</taxon>
        <taxon>Metazoa</taxon>
        <taxon>Ecdysozoa</taxon>
        <taxon>Nematoda</taxon>
        <taxon>Chromadorea</taxon>
        <taxon>Rhabditida</taxon>
        <taxon>Spirurina</taxon>
        <taxon>Oxyuridomorpha</taxon>
        <taxon>Oxyuroidea</taxon>
        <taxon>Oxyuridae</taxon>
        <taxon>Enterobius</taxon>
    </lineage>
</organism>
<evidence type="ECO:0000256" key="1">
    <source>
        <dbReference type="ARBA" id="ARBA00004123"/>
    </source>
</evidence>
<comment type="subcellular location">
    <subcellularLocation>
        <location evidence="1">Nucleus</location>
    </subcellularLocation>
</comment>
<evidence type="ECO:0000313" key="7">
    <source>
        <dbReference type="WBParaSite" id="EVEC_0000834701-mRNA-1"/>
    </source>
</evidence>
<evidence type="ECO:0000256" key="3">
    <source>
        <dbReference type="ARBA" id="ARBA00023242"/>
    </source>
</evidence>
<dbReference type="WBParaSite" id="EVEC_0000834701-mRNA-1">
    <property type="protein sequence ID" value="EVEC_0000834701-mRNA-1"/>
    <property type="gene ID" value="EVEC_0000834701"/>
</dbReference>
<evidence type="ECO:0000256" key="2">
    <source>
        <dbReference type="ARBA" id="ARBA00009072"/>
    </source>
</evidence>